<evidence type="ECO:0000313" key="1">
    <source>
        <dbReference type="EMBL" id="MBL0746526.1"/>
    </source>
</evidence>
<protein>
    <submittedName>
        <fullName evidence="1">Uncharacterized protein</fullName>
    </submittedName>
</protein>
<keyword evidence="2" id="KW-1185">Reference proteome</keyword>
<gene>
    <name evidence="1" type="ORF">JI751_02805</name>
</gene>
<organism evidence="1 2">
    <name type="scientific">Nocardioides baculatus</name>
    <dbReference type="NCBI Taxonomy" id="2801337"/>
    <lineage>
        <taxon>Bacteria</taxon>
        <taxon>Bacillati</taxon>
        <taxon>Actinomycetota</taxon>
        <taxon>Actinomycetes</taxon>
        <taxon>Propionibacteriales</taxon>
        <taxon>Nocardioidaceae</taxon>
        <taxon>Nocardioides</taxon>
    </lineage>
</organism>
<sequence length="117" mass="12401">MFQYVLYDEPSFDDDIPESPTTPPWARTSTEDVADAAVVHLGGCADTDSPLYTLLCSELGVPVADWSGATVTSAPGRHVACVLDATTTVAVPLDVTDRSVALLERTLAALHVWEPSA</sequence>
<evidence type="ECO:0000313" key="2">
    <source>
        <dbReference type="Proteomes" id="UP000636918"/>
    </source>
</evidence>
<proteinExistence type="predicted"/>
<comment type="caution">
    <text evidence="1">The sequence shown here is derived from an EMBL/GenBank/DDBJ whole genome shotgun (WGS) entry which is preliminary data.</text>
</comment>
<accession>A0ABS1L7K4</accession>
<dbReference type="RefSeq" id="WP_201933130.1">
    <property type="nucleotide sequence ID" value="NZ_JAERSG010000001.1"/>
</dbReference>
<dbReference type="EMBL" id="JAERSG010000001">
    <property type="protein sequence ID" value="MBL0746526.1"/>
    <property type="molecule type" value="Genomic_DNA"/>
</dbReference>
<dbReference type="Proteomes" id="UP000636918">
    <property type="component" value="Unassembled WGS sequence"/>
</dbReference>
<reference evidence="1 2" key="1">
    <citation type="submission" date="2021-01" db="EMBL/GenBank/DDBJ databases">
        <title>Genome seq and assembly of Nocardiodes sp. G10.</title>
        <authorList>
            <person name="Chhetri G."/>
        </authorList>
    </citation>
    <scope>NUCLEOTIDE SEQUENCE [LARGE SCALE GENOMIC DNA]</scope>
    <source>
        <strain evidence="1 2">G10</strain>
    </source>
</reference>
<name>A0ABS1L7K4_9ACTN</name>